<dbReference type="EMBL" id="PCGR01000003">
    <property type="protein sequence ID" value="PJK16268.1"/>
    <property type="molecule type" value="Genomic_DNA"/>
</dbReference>
<organism evidence="18 19">
    <name type="scientific">Chryseomicrobium excrementi</name>
    <dbReference type="NCBI Taxonomy" id="2041346"/>
    <lineage>
        <taxon>Bacteria</taxon>
        <taxon>Bacillati</taxon>
        <taxon>Bacillota</taxon>
        <taxon>Bacilli</taxon>
        <taxon>Bacillales</taxon>
        <taxon>Caryophanaceae</taxon>
        <taxon>Chryseomicrobium</taxon>
    </lineage>
</organism>
<keyword evidence="5" id="KW-0597">Phosphoprotein</keyword>
<evidence type="ECO:0000256" key="3">
    <source>
        <dbReference type="ARBA" id="ARBA00012438"/>
    </source>
</evidence>
<dbReference type="SUPFAM" id="SSF158472">
    <property type="entry name" value="HAMP domain-like"/>
    <property type="match status" value="1"/>
</dbReference>
<keyword evidence="13 15" id="KW-0472">Membrane</keyword>
<dbReference type="GO" id="GO:0000155">
    <property type="term" value="F:phosphorelay sensor kinase activity"/>
    <property type="evidence" value="ECO:0007669"/>
    <property type="project" value="InterPro"/>
</dbReference>
<evidence type="ECO:0000256" key="5">
    <source>
        <dbReference type="ARBA" id="ARBA00022553"/>
    </source>
</evidence>
<sequence>MTIQNKIWGLVSLAVLVMGAIWIALTYSNQQAQEQYSSILSRYLQMNEVTTSSQALVTELNEYIRLPVPAQEQRLQEEEQQLRGIQQRVEALRTETNQLDMTNYLLMMDSLIEASNRTLSFVKQSEVDAVTQEFNEANRIAASLEDRTLYILDQELRTYNGLYQELIQQSDELETLGLWLLGLISSIVLLVAYRFSLSITRPVHELTRAANEVAQGNFQTPIHISSNDEIAFLARTFDTMRENINDLFEETQEKARLENELQESQLLLKESQLKSLQSQINPHFLFNTLNTLSKKAYLDGAEETSDLLVSVAGLLRYSLKKVDQSVTLAEEVHVIEQYIAIQKARFAERLTFHLEVDERLLDTYIPSLTLQPIIENAMIHGIEKLVDGGTITLRIYREQESVLAEVEDDGPGMQPEELHRLLHQEVRSETGHSTSIGFQNVVKRLQLFFNRADVLTVTSAVGVGTTVTLHIPLQKEVPVE</sequence>
<proteinExistence type="predicted"/>
<dbReference type="CDD" id="cd06225">
    <property type="entry name" value="HAMP"/>
    <property type="match status" value="1"/>
</dbReference>
<dbReference type="PROSITE" id="PS50885">
    <property type="entry name" value="HAMP"/>
    <property type="match status" value="1"/>
</dbReference>
<comment type="catalytic activity">
    <reaction evidence="1">
        <text>ATP + protein L-histidine = ADP + protein N-phospho-L-histidine.</text>
        <dbReference type="EC" id="2.7.13.3"/>
    </reaction>
</comment>
<dbReference type="OrthoDB" id="9776552at2"/>
<keyword evidence="14" id="KW-0175">Coiled coil</keyword>
<dbReference type="SMART" id="SM00387">
    <property type="entry name" value="HATPase_c"/>
    <property type="match status" value="1"/>
</dbReference>
<feature type="transmembrane region" description="Helical" evidence="15">
    <location>
        <begin position="7"/>
        <end position="25"/>
    </location>
</feature>
<evidence type="ECO:0000259" key="17">
    <source>
        <dbReference type="PROSITE" id="PS50885"/>
    </source>
</evidence>
<comment type="subcellular location">
    <subcellularLocation>
        <location evidence="2">Cell membrane</location>
        <topology evidence="2">Multi-pass membrane protein</topology>
    </subcellularLocation>
</comment>
<dbReference type="EC" id="2.7.13.3" evidence="3"/>
<dbReference type="PANTHER" id="PTHR34220">
    <property type="entry name" value="SENSOR HISTIDINE KINASE YPDA"/>
    <property type="match status" value="1"/>
</dbReference>
<evidence type="ECO:0000256" key="11">
    <source>
        <dbReference type="ARBA" id="ARBA00022989"/>
    </source>
</evidence>
<dbReference type="InterPro" id="IPR010559">
    <property type="entry name" value="Sig_transdc_His_kin_internal"/>
</dbReference>
<feature type="domain" description="HAMP" evidence="17">
    <location>
        <begin position="197"/>
        <end position="249"/>
    </location>
</feature>
<evidence type="ECO:0000256" key="12">
    <source>
        <dbReference type="ARBA" id="ARBA00023012"/>
    </source>
</evidence>
<dbReference type="Gene3D" id="6.10.340.10">
    <property type="match status" value="1"/>
</dbReference>
<evidence type="ECO:0000313" key="18">
    <source>
        <dbReference type="EMBL" id="PJK16268.1"/>
    </source>
</evidence>
<dbReference type="AlphaFoldDB" id="A0A2M9EYI7"/>
<keyword evidence="11 15" id="KW-1133">Transmembrane helix</keyword>
<evidence type="ECO:0000256" key="10">
    <source>
        <dbReference type="ARBA" id="ARBA00022840"/>
    </source>
</evidence>
<evidence type="ECO:0000256" key="7">
    <source>
        <dbReference type="ARBA" id="ARBA00022692"/>
    </source>
</evidence>
<evidence type="ECO:0000256" key="8">
    <source>
        <dbReference type="ARBA" id="ARBA00022741"/>
    </source>
</evidence>
<keyword evidence="8" id="KW-0547">Nucleotide-binding</keyword>
<accession>A0A2M9EYI7</accession>
<dbReference type="SMART" id="SM00304">
    <property type="entry name" value="HAMP"/>
    <property type="match status" value="1"/>
</dbReference>
<evidence type="ECO:0000256" key="14">
    <source>
        <dbReference type="SAM" id="Coils"/>
    </source>
</evidence>
<evidence type="ECO:0000256" key="1">
    <source>
        <dbReference type="ARBA" id="ARBA00000085"/>
    </source>
</evidence>
<evidence type="ECO:0000313" key="19">
    <source>
        <dbReference type="Proteomes" id="UP000228680"/>
    </source>
</evidence>
<dbReference type="Pfam" id="PF00672">
    <property type="entry name" value="HAMP"/>
    <property type="match status" value="1"/>
</dbReference>
<evidence type="ECO:0000256" key="13">
    <source>
        <dbReference type="ARBA" id="ARBA00023136"/>
    </source>
</evidence>
<evidence type="ECO:0000259" key="16">
    <source>
        <dbReference type="PROSITE" id="PS50109"/>
    </source>
</evidence>
<evidence type="ECO:0000256" key="2">
    <source>
        <dbReference type="ARBA" id="ARBA00004651"/>
    </source>
</evidence>
<comment type="caution">
    <text evidence="18">The sequence shown here is derived from an EMBL/GenBank/DDBJ whole genome shotgun (WGS) entry which is preliminary data.</text>
</comment>
<dbReference type="GO" id="GO:0005886">
    <property type="term" value="C:plasma membrane"/>
    <property type="evidence" value="ECO:0007669"/>
    <property type="project" value="UniProtKB-SubCell"/>
</dbReference>
<keyword evidence="4" id="KW-1003">Cell membrane</keyword>
<keyword evidence="6" id="KW-0808">Transferase</keyword>
<gene>
    <name evidence="18" type="ORF">CQS04_10200</name>
</gene>
<reference evidence="18 19" key="1">
    <citation type="submission" date="2017-10" db="EMBL/GenBank/DDBJ databases">
        <title>Draft genome of Chryseomicrobium casticus sp. nov.</title>
        <authorList>
            <person name="Chakraborty R."/>
            <person name="Saha T."/>
        </authorList>
    </citation>
    <scope>NUCLEOTIDE SEQUENCE [LARGE SCALE GENOMIC DNA]</scope>
    <source>
        <strain evidence="18 19">ET03</strain>
    </source>
</reference>
<dbReference type="InterPro" id="IPR005467">
    <property type="entry name" value="His_kinase_dom"/>
</dbReference>
<feature type="coiled-coil region" evidence="14">
    <location>
        <begin position="240"/>
        <end position="279"/>
    </location>
</feature>
<keyword evidence="12" id="KW-0902">Two-component regulatory system</keyword>
<dbReference type="RefSeq" id="WP_100354042.1">
    <property type="nucleotide sequence ID" value="NZ_PCGR01000003.1"/>
</dbReference>
<dbReference type="InterPro" id="IPR036890">
    <property type="entry name" value="HATPase_C_sf"/>
</dbReference>
<keyword evidence="19" id="KW-1185">Reference proteome</keyword>
<name>A0A2M9EYI7_9BACL</name>
<dbReference type="InterPro" id="IPR050640">
    <property type="entry name" value="Bact_2-comp_sensor_kinase"/>
</dbReference>
<dbReference type="InterPro" id="IPR003594">
    <property type="entry name" value="HATPase_dom"/>
</dbReference>
<dbReference type="SUPFAM" id="SSF55874">
    <property type="entry name" value="ATPase domain of HSP90 chaperone/DNA topoisomerase II/histidine kinase"/>
    <property type="match status" value="1"/>
</dbReference>
<keyword evidence="10" id="KW-0067">ATP-binding</keyword>
<protein>
    <recommendedName>
        <fullName evidence="3">histidine kinase</fullName>
        <ecNumber evidence="3">2.7.13.3</ecNumber>
    </recommendedName>
</protein>
<dbReference type="PROSITE" id="PS50109">
    <property type="entry name" value="HIS_KIN"/>
    <property type="match status" value="1"/>
</dbReference>
<dbReference type="Pfam" id="PF06580">
    <property type="entry name" value="His_kinase"/>
    <property type="match status" value="1"/>
</dbReference>
<dbReference type="InterPro" id="IPR003660">
    <property type="entry name" value="HAMP_dom"/>
</dbReference>
<dbReference type="GO" id="GO:0005524">
    <property type="term" value="F:ATP binding"/>
    <property type="evidence" value="ECO:0007669"/>
    <property type="project" value="UniProtKB-KW"/>
</dbReference>
<dbReference type="Gene3D" id="3.30.565.10">
    <property type="entry name" value="Histidine kinase-like ATPase, C-terminal domain"/>
    <property type="match status" value="1"/>
</dbReference>
<evidence type="ECO:0000256" key="6">
    <source>
        <dbReference type="ARBA" id="ARBA00022679"/>
    </source>
</evidence>
<feature type="coiled-coil region" evidence="14">
    <location>
        <begin position="68"/>
        <end position="95"/>
    </location>
</feature>
<dbReference type="PANTHER" id="PTHR34220:SF11">
    <property type="entry name" value="SENSOR PROTEIN KINASE HPTS"/>
    <property type="match status" value="1"/>
</dbReference>
<evidence type="ECO:0000256" key="15">
    <source>
        <dbReference type="SAM" id="Phobius"/>
    </source>
</evidence>
<evidence type="ECO:0000256" key="9">
    <source>
        <dbReference type="ARBA" id="ARBA00022777"/>
    </source>
</evidence>
<feature type="domain" description="Histidine kinase" evidence="16">
    <location>
        <begin position="370"/>
        <end position="475"/>
    </location>
</feature>
<dbReference type="Proteomes" id="UP000228680">
    <property type="component" value="Unassembled WGS sequence"/>
</dbReference>
<keyword evidence="9 18" id="KW-0418">Kinase</keyword>
<keyword evidence="7 15" id="KW-0812">Transmembrane</keyword>
<dbReference type="Pfam" id="PF02518">
    <property type="entry name" value="HATPase_c"/>
    <property type="match status" value="1"/>
</dbReference>
<evidence type="ECO:0000256" key="4">
    <source>
        <dbReference type="ARBA" id="ARBA00022475"/>
    </source>
</evidence>